<feature type="compositionally biased region" description="Basic and acidic residues" evidence="1">
    <location>
        <begin position="622"/>
        <end position="640"/>
    </location>
</feature>
<organism evidence="3 4">
    <name type="scientific">Coccomyxa viridis</name>
    <dbReference type="NCBI Taxonomy" id="1274662"/>
    <lineage>
        <taxon>Eukaryota</taxon>
        <taxon>Viridiplantae</taxon>
        <taxon>Chlorophyta</taxon>
        <taxon>core chlorophytes</taxon>
        <taxon>Trebouxiophyceae</taxon>
        <taxon>Trebouxiophyceae incertae sedis</taxon>
        <taxon>Coccomyxaceae</taxon>
        <taxon>Coccomyxa</taxon>
    </lineage>
</organism>
<dbReference type="AlphaFoldDB" id="A0AAV1IEX3"/>
<evidence type="ECO:0000313" key="4">
    <source>
        <dbReference type="Proteomes" id="UP001314263"/>
    </source>
</evidence>
<dbReference type="InterPro" id="IPR006626">
    <property type="entry name" value="PbH1"/>
</dbReference>
<gene>
    <name evidence="3" type="ORF">CVIRNUC_007642</name>
</gene>
<dbReference type="SMART" id="SM00710">
    <property type="entry name" value="PbH1"/>
    <property type="match status" value="6"/>
</dbReference>
<dbReference type="Proteomes" id="UP001314263">
    <property type="component" value="Unassembled WGS sequence"/>
</dbReference>
<feature type="domain" description="Right handed beta helix" evidence="2">
    <location>
        <begin position="406"/>
        <end position="535"/>
    </location>
</feature>
<evidence type="ECO:0000313" key="3">
    <source>
        <dbReference type="EMBL" id="CAK0784438.1"/>
    </source>
</evidence>
<sequence length="689" mass="73042">MTNASGNIRYTPSDSVLSGQDFSSFLQSAHKNTKVTGVTLTPGNYTVTPQGGSGHIVLQCQVQGSDTRTSAFSINLGSSRLTWTAASVGGIVLDTCKSVTLKGAATLTYQMDQYPYVQGTLLNVSQNQANITVQIHTAFQANFQRMISEFDGSSSGGMAFDNVTRQLLIPPRGNLNIQLVQGTLLSLGNGVYSFQNQNIYDGTLLLGDLITIKQPTDSTGVALYSSTGCIVQDLTLYSAAGFGFYDGTSTGSNSYTNLTLTPDPTPGSDGQLPLQSSIYDGLHSTSAKAGPVVANCTFSNTGDDAMTVHGRFHTILATYQKNTSVVVGSNNIDPSQLTTGDTIQAYGPNGQPIASAIVSTITATSLPLGVSPDTPDIVFGGTYGDDSFYLLKLTSFPKAFASLPNNSFISVPTRSGAGFSMTGNRISNGRGNGCIGRANNGLISENIILDMAYDGVVIGPSISDREGSFSSNVAVSKNIIRGQQAGLLLLSSGDQPFLYSDHANISFIDNIVIGVQTTPIGVTSGSNINITGNIFYDVMCSAITTNTRDYAWQMQDKPIQAANINGLALNNNYLVMDNNCSNSQVNYTNPVYLVNVTNFSGTQPRVLTTKPIQSTHYIGTSPDEKPPIEDRDDSEHDHDRHNKHIGSTYQKVEIAFSYHQQPQASAPEAGFAPSVAIEPKGSVSFGGTD</sequence>
<proteinExistence type="predicted"/>
<dbReference type="EMBL" id="CAUYUE010000010">
    <property type="protein sequence ID" value="CAK0784438.1"/>
    <property type="molecule type" value="Genomic_DNA"/>
</dbReference>
<comment type="caution">
    <text evidence="3">The sequence shown here is derived from an EMBL/GenBank/DDBJ whole genome shotgun (WGS) entry which is preliminary data.</text>
</comment>
<dbReference type="Pfam" id="PF13229">
    <property type="entry name" value="Beta_helix"/>
    <property type="match status" value="1"/>
</dbReference>
<evidence type="ECO:0000259" key="2">
    <source>
        <dbReference type="Pfam" id="PF13229"/>
    </source>
</evidence>
<feature type="region of interest" description="Disordered" evidence="1">
    <location>
        <begin position="614"/>
        <end position="689"/>
    </location>
</feature>
<reference evidence="3 4" key="1">
    <citation type="submission" date="2023-10" db="EMBL/GenBank/DDBJ databases">
        <authorList>
            <person name="Maclean D."/>
            <person name="Macfadyen A."/>
        </authorList>
    </citation>
    <scope>NUCLEOTIDE SEQUENCE [LARGE SCALE GENOMIC DNA]</scope>
</reference>
<name>A0AAV1IEX3_9CHLO</name>
<evidence type="ECO:0000256" key="1">
    <source>
        <dbReference type="SAM" id="MobiDB-lite"/>
    </source>
</evidence>
<dbReference type="SUPFAM" id="SSF51126">
    <property type="entry name" value="Pectin lyase-like"/>
    <property type="match status" value="1"/>
</dbReference>
<accession>A0AAV1IEX3</accession>
<protein>
    <recommendedName>
        <fullName evidence="2">Right handed beta helix domain-containing protein</fullName>
    </recommendedName>
</protein>
<dbReference type="InterPro" id="IPR012334">
    <property type="entry name" value="Pectin_lyas_fold"/>
</dbReference>
<dbReference type="InterPro" id="IPR011050">
    <property type="entry name" value="Pectin_lyase_fold/virulence"/>
</dbReference>
<dbReference type="InterPro" id="IPR039448">
    <property type="entry name" value="Beta_helix"/>
</dbReference>
<keyword evidence="4" id="KW-1185">Reference proteome</keyword>
<dbReference type="Gene3D" id="2.160.20.10">
    <property type="entry name" value="Single-stranded right-handed beta-helix, Pectin lyase-like"/>
    <property type="match status" value="1"/>
</dbReference>